<dbReference type="GO" id="GO:0003677">
    <property type="term" value="F:DNA binding"/>
    <property type="evidence" value="ECO:0007669"/>
    <property type="project" value="UniProtKB-KW"/>
</dbReference>
<dbReference type="Proteomes" id="UP000887116">
    <property type="component" value="Unassembled WGS sequence"/>
</dbReference>
<protein>
    <submittedName>
        <fullName evidence="1">Homeobox domain-containing protein</fullName>
    </submittedName>
</protein>
<sequence>MGHTKNHLRNCLDPSAITWSLSSVLSSLHTCHPDLSPEGRTLCHTPLISFGLSSTPSSASPAHPLFFCLWTWSGLGGLKGKGPRRTTVDSHCKISPSVKWSTSHCPQQKPAVAAISPLTSLATSCPTSSFPGVLGSVPYPLSTIDTKPALASMF</sequence>
<keyword evidence="1" id="KW-0238">DNA-binding</keyword>
<name>A0A8X6F3Q7_TRICU</name>
<proteinExistence type="predicted"/>
<evidence type="ECO:0000313" key="1">
    <source>
        <dbReference type="EMBL" id="GFQ70163.1"/>
    </source>
</evidence>
<dbReference type="OrthoDB" id="6159439at2759"/>
<comment type="caution">
    <text evidence="1">The sequence shown here is derived from an EMBL/GenBank/DDBJ whole genome shotgun (WGS) entry which is preliminary data.</text>
</comment>
<gene>
    <name evidence="1" type="primary">AVEN_172421_1</name>
    <name evidence="1" type="ORF">TNCT_598361</name>
</gene>
<reference evidence="1" key="1">
    <citation type="submission" date="2020-07" db="EMBL/GenBank/DDBJ databases">
        <title>Multicomponent nature underlies the extraordinary mechanical properties of spider dragline silk.</title>
        <authorList>
            <person name="Kono N."/>
            <person name="Nakamura H."/>
            <person name="Mori M."/>
            <person name="Yoshida Y."/>
            <person name="Ohtoshi R."/>
            <person name="Malay A.D."/>
            <person name="Moran D.A.P."/>
            <person name="Tomita M."/>
            <person name="Numata K."/>
            <person name="Arakawa K."/>
        </authorList>
    </citation>
    <scope>NUCLEOTIDE SEQUENCE</scope>
</reference>
<accession>A0A8X6F3Q7</accession>
<keyword evidence="1" id="KW-0371">Homeobox</keyword>
<keyword evidence="2" id="KW-1185">Reference proteome</keyword>
<organism evidence="1 2">
    <name type="scientific">Trichonephila clavata</name>
    <name type="common">Joro spider</name>
    <name type="synonym">Nephila clavata</name>
    <dbReference type="NCBI Taxonomy" id="2740835"/>
    <lineage>
        <taxon>Eukaryota</taxon>
        <taxon>Metazoa</taxon>
        <taxon>Ecdysozoa</taxon>
        <taxon>Arthropoda</taxon>
        <taxon>Chelicerata</taxon>
        <taxon>Arachnida</taxon>
        <taxon>Araneae</taxon>
        <taxon>Araneomorphae</taxon>
        <taxon>Entelegynae</taxon>
        <taxon>Araneoidea</taxon>
        <taxon>Nephilidae</taxon>
        <taxon>Trichonephila</taxon>
    </lineage>
</organism>
<dbReference type="AlphaFoldDB" id="A0A8X6F3Q7"/>
<evidence type="ECO:0000313" key="2">
    <source>
        <dbReference type="Proteomes" id="UP000887116"/>
    </source>
</evidence>
<dbReference type="EMBL" id="BMAO01010889">
    <property type="protein sequence ID" value="GFQ70163.1"/>
    <property type="molecule type" value="Genomic_DNA"/>
</dbReference>